<name>A0A6N2AM66_SOLCI</name>
<gene>
    <name evidence="2" type="ORF">EJD97_001539</name>
</gene>
<sequence>MNACRSHAKSTSNPAIIAAINTALSHVTILSAAVGERQWRTINHKNFAVKVRLAFLMAPFGSVTQSAPYP</sequence>
<keyword evidence="1" id="KW-0812">Transmembrane</keyword>
<keyword evidence="1" id="KW-1133">Transmembrane helix</keyword>
<keyword evidence="1" id="KW-0472">Membrane</keyword>
<dbReference type="EMBL" id="RXGB01011623">
    <property type="protein sequence ID" value="TMW83496.1"/>
    <property type="molecule type" value="Genomic_DNA"/>
</dbReference>
<evidence type="ECO:0000313" key="2">
    <source>
        <dbReference type="EMBL" id="TMW83496.1"/>
    </source>
</evidence>
<reference evidence="2" key="1">
    <citation type="submission" date="2019-05" db="EMBL/GenBank/DDBJ databases">
        <title>The de novo reference genome and transcriptome assemblies of the wild tomato species Solanum chilense.</title>
        <authorList>
            <person name="Stam R."/>
            <person name="Nosenko T."/>
            <person name="Hoerger A.C."/>
            <person name="Stephan W."/>
            <person name="Seidel M.A."/>
            <person name="Kuhn J.M.M."/>
            <person name="Haberer G."/>
            <person name="Tellier A."/>
        </authorList>
    </citation>
    <scope>NUCLEOTIDE SEQUENCE</scope>
    <source>
        <tissue evidence="2">Mature leaves</tissue>
    </source>
</reference>
<accession>A0A6N2AM66</accession>
<feature type="transmembrane region" description="Helical" evidence="1">
    <location>
        <begin position="15"/>
        <end position="35"/>
    </location>
</feature>
<protein>
    <submittedName>
        <fullName evidence="2">Uncharacterized protein</fullName>
    </submittedName>
</protein>
<organism evidence="2">
    <name type="scientific">Solanum chilense</name>
    <name type="common">Tomato</name>
    <name type="synonym">Lycopersicon chilense</name>
    <dbReference type="NCBI Taxonomy" id="4083"/>
    <lineage>
        <taxon>Eukaryota</taxon>
        <taxon>Viridiplantae</taxon>
        <taxon>Streptophyta</taxon>
        <taxon>Embryophyta</taxon>
        <taxon>Tracheophyta</taxon>
        <taxon>Spermatophyta</taxon>
        <taxon>Magnoliopsida</taxon>
        <taxon>eudicotyledons</taxon>
        <taxon>Gunneridae</taxon>
        <taxon>Pentapetalae</taxon>
        <taxon>asterids</taxon>
        <taxon>lamiids</taxon>
        <taxon>Solanales</taxon>
        <taxon>Solanaceae</taxon>
        <taxon>Solanoideae</taxon>
        <taxon>Solaneae</taxon>
        <taxon>Solanum</taxon>
        <taxon>Solanum subgen. Lycopersicon</taxon>
    </lineage>
</organism>
<dbReference type="AlphaFoldDB" id="A0A6N2AM66"/>
<evidence type="ECO:0000256" key="1">
    <source>
        <dbReference type="SAM" id="Phobius"/>
    </source>
</evidence>
<comment type="caution">
    <text evidence="2">The sequence shown here is derived from an EMBL/GenBank/DDBJ whole genome shotgun (WGS) entry which is preliminary data.</text>
</comment>
<proteinExistence type="predicted"/>